<evidence type="ECO:0000313" key="16">
    <source>
        <dbReference type="EMBL" id="AKE33182.1"/>
    </source>
</evidence>
<feature type="domain" description="FHA" evidence="15">
    <location>
        <begin position="63"/>
        <end position="118"/>
    </location>
</feature>
<evidence type="ECO:0000313" key="17">
    <source>
        <dbReference type="Proteomes" id="UP000125922"/>
    </source>
</evidence>
<reference evidence="16 17" key="1">
    <citation type="submission" date="2015-04" db="EMBL/GenBank/DDBJ databases">
        <authorList>
            <person name="Stucker K.M."/>
            <person name="Halpin R.A."/>
            <person name="Akopov A."/>
            <person name="Fedorova N."/>
            <person name="Tsitrin T."/>
            <person name="Puri V."/>
            <person name="Stockwell T."/>
            <person name="Amedeo P."/>
            <person name="Bishop B."/>
            <person name="Gupta N."/>
            <person name="Hoover J."/>
            <person name="Katzel D."/>
            <person name="Schobel S."/>
            <person name="Shrivastava S."/>
            <person name="Vlasova A.N."/>
            <person name="Wentworth D.E."/>
            <person name="Das S.R."/>
            <person name="Saif L.J."/>
        </authorList>
    </citation>
    <scope>NUCLEOTIDE SEQUENCE [LARGE SCALE GENOMIC DNA]</scope>
    <source>
        <strain evidence="16">RVB/Pig-tc/USA/LS00011_Ohio/XXXX/GXP[X]</strain>
    </source>
</reference>
<evidence type="ECO:0000256" key="3">
    <source>
        <dbReference type="ARBA" id="ARBA00022561"/>
    </source>
</evidence>
<keyword evidence="12 14" id="KW-1038">Host endoplasmic reticulum</keyword>
<evidence type="ECO:0000259" key="15">
    <source>
        <dbReference type="PROSITE" id="PS50006"/>
    </source>
</evidence>
<keyword evidence="9 14" id="KW-0946">Virion</keyword>
<dbReference type="InterPro" id="IPR038017">
    <property type="entry name" value="Rota_VP4_MID_sf"/>
</dbReference>
<evidence type="ECO:0000256" key="6">
    <source>
        <dbReference type="ARBA" id="ARBA00022648"/>
    </source>
</evidence>
<dbReference type="InterPro" id="IPR000253">
    <property type="entry name" value="FHA_dom"/>
</dbReference>
<feature type="coiled-coil region" evidence="14">
    <location>
        <begin position="487"/>
        <end position="514"/>
    </location>
</feature>
<dbReference type="Proteomes" id="UP000125922">
    <property type="component" value="Genome"/>
</dbReference>
<feature type="chain" id="PRO_5023312897" description="Outer capsid protein VP4" evidence="14">
    <location>
        <begin position="1"/>
        <end position="749"/>
    </location>
</feature>
<evidence type="ECO:0000256" key="4">
    <source>
        <dbReference type="ARBA" id="ARBA00022581"/>
    </source>
</evidence>
<evidence type="ECO:0000256" key="13">
    <source>
        <dbReference type="ARBA" id="ARBA00023296"/>
    </source>
</evidence>
<keyword evidence="10 14" id="KW-1043">Host membrane</keyword>
<keyword evidence="1 14" id="KW-1032">Host cell membrane</keyword>
<keyword evidence="5 14" id="KW-1162">Viral penetration into host cytoplasm</keyword>
<keyword evidence="13 14" id="KW-1160">Virus entry into host cell</keyword>
<evidence type="ECO:0000256" key="9">
    <source>
        <dbReference type="ARBA" id="ARBA00022844"/>
    </source>
</evidence>
<evidence type="ECO:0000256" key="7">
    <source>
        <dbReference type="ARBA" id="ARBA00022770"/>
    </source>
</evidence>
<dbReference type="GO" id="GO:0019062">
    <property type="term" value="P:virion attachment to host cell"/>
    <property type="evidence" value="ECO:0007669"/>
    <property type="project" value="UniProtKB-UniRule"/>
</dbReference>
<dbReference type="EMBL" id="KR052717">
    <property type="protein sequence ID" value="AKE33182.1"/>
    <property type="molecule type" value="Genomic_RNA"/>
</dbReference>
<evidence type="ECO:0000256" key="1">
    <source>
        <dbReference type="ARBA" id="ARBA00022511"/>
    </source>
</evidence>
<keyword evidence="11 14" id="KW-0472">Membrane</keyword>
<evidence type="ECO:0000256" key="10">
    <source>
        <dbReference type="ARBA" id="ARBA00022870"/>
    </source>
</evidence>
<comment type="domain">
    <text evidence="14">Outer capsid protein VP4: The VP4 spike is divided into a foot, a stalk and body, and a head.</text>
</comment>
<protein>
    <recommendedName>
        <fullName evidence="14">Outer capsid protein VP4</fullName>
    </recommendedName>
    <alternativeName>
        <fullName evidence="14">Hemagglutinin</fullName>
    </alternativeName>
</protein>
<evidence type="ECO:0000256" key="11">
    <source>
        <dbReference type="ARBA" id="ARBA00023136"/>
    </source>
</evidence>
<keyword evidence="7 14" id="KW-1152">Outer capsid protein</keyword>
<dbReference type="GO" id="GO:0044168">
    <property type="term" value="C:host cell rough endoplasmic reticulum"/>
    <property type="evidence" value="ECO:0007669"/>
    <property type="project" value="UniProtKB-SubCell"/>
</dbReference>
<keyword evidence="6 14" id="KW-1173">Viral penetration via permeabilization of host membrane</keyword>
<keyword evidence="4 14" id="KW-0945">Host-virus interaction</keyword>
<comment type="similarity">
    <text evidence="14">Belongs to the rotavirus VP4 family.</text>
</comment>
<evidence type="ECO:0000256" key="2">
    <source>
        <dbReference type="ARBA" id="ARBA00022546"/>
    </source>
</evidence>
<comment type="subcellular location">
    <molecule>Outer capsid protein VP4</molecule>
    <subcellularLocation>
        <location evidence="14">Virion</location>
    </subcellularLocation>
    <subcellularLocation>
        <location evidence="14">Host rough endoplasmic reticulum</location>
    </subcellularLocation>
    <subcellularLocation>
        <location evidence="14">Host cell membrane</location>
    </subcellularLocation>
    <subcellularLocation>
        <location evidence="14">Host endoplasmic reticulum-Golgi intermediate compartment</location>
    </subcellularLocation>
    <text evidence="14">The outer layer contains 180 copies of VP4, grouped as 60 dimers. Immature double-layered particles assembled in the cytoplasm bud across the membrane of the endoplasmic reticulum, acquiring during this process a transient lipid membrane that is modified with the ER resident viral glycoproteins NSP4 and VP7; these enveloped particles also contain VP4. As the particles move towards the interior of the ER cisternae, the transient lipid membrane and the non-structural protein NSP4 are lost, while the virus surface proteins VP4 and VP7 rearrange to form the outermost virus protein layer, yielding mature infectious triple-layered particles.</text>
</comment>
<comment type="caution">
    <text evidence="14">Lacks conserved residue(s) required for the propagation of feature annotation.</text>
</comment>
<evidence type="ECO:0000256" key="5">
    <source>
        <dbReference type="ARBA" id="ARBA00022595"/>
    </source>
</evidence>
<dbReference type="PROSITE" id="PS50006">
    <property type="entry name" value="FHA_DOMAIN"/>
    <property type="match status" value="1"/>
</dbReference>
<comment type="function">
    <text evidence="14">Outer capsid protein VP4: Spike-forming protein that mediates virion attachment to the host epithelial cell receptors and plays a major role in cell penetration, determination of host range restriction and virulence. Rotavirus attachment and entry into the host cell probably involves multiple sequential contacts between the outer capsid proteins VP4 and VP7, and the cell receptors. It is subsequently lost, together with VP7, following virus entry into the host cell. Following entry into the host cell, low intracellular or intravesicular Ca(2+) concentration probably causes the calcium-stabilized VP7 trimers to dissociate from the virion. This step is probably necessary for the membrane-disrupting entry step and the release of VP4, which is locked onto the virion by VP7.</text>
</comment>
<name>A0A0F6QQG3_9REOV</name>
<dbReference type="HAMAP" id="MF_04125">
    <property type="entry name" value="Rota_VP4"/>
    <property type="match status" value="1"/>
</dbReference>
<proteinExistence type="inferred from homology"/>
<keyword evidence="3 14" id="KW-0167">Capsid protein</keyword>
<dbReference type="GO" id="GO:0044172">
    <property type="term" value="C:host cell endoplasmic reticulum-Golgi intermediate compartment"/>
    <property type="evidence" value="ECO:0007669"/>
    <property type="project" value="UniProtKB-SubCell"/>
</dbReference>
<accession>A0A0F6QQG3</accession>
<dbReference type="InterPro" id="IPR042546">
    <property type="entry name" value="Rota_A_VP4"/>
</dbReference>
<keyword evidence="14" id="KW-0175">Coiled coil</keyword>
<keyword evidence="8 14" id="KW-1161">Viral attachment to host cell</keyword>
<organism evidence="16 17">
    <name type="scientific">Rotavirus B</name>
    <dbReference type="NCBI Taxonomy" id="28876"/>
    <lineage>
        <taxon>Viruses</taxon>
        <taxon>Riboviria</taxon>
        <taxon>Orthornavirae</taxon>
        <taxon>Duplornaviricota</taxon>
        <taxon>Resentoviricetes</taxon>
        <taxon>Reovirales</taxon>
        <taxon>Sedoreoviridae</taxon>
        <taxon>Rotavirus</taxon>
        <taxon>Rotavirus betagastroenteritidis</taxon>
    </lineage>
</organism>
<dbReference type="GO" id="GO:0020002">
    <property type="term" value="C:host cell plasma membrane"/>
    <property type="evidence" value="ECO:0007669"/>
    <property type="project" value="UniProtKB-SubCell"/>
</dbReference>
<evidence type="ECO:0000256" key="8">
    <source>
        <dbReference type="ARBA" id="ARBA00022804"/>
    </source>
</evidence>
<dbReference type="SUPFAM" id="SSF111379">
    <property type="entry name" value="VP4 membrane interaction domain"/>
    <property type="match status" value="1"/>
</dbReference>
<keyword evidence="2 14" id="KW-0348">Hemagglutinin</keyword>
<keyword evidence="14" id="KW-0165">Cleavage on pair of basic residues</keyword>
<evidence type="ECO:0000256" key="14">
    <source>
        <dbReference type="HAMAP-Rule" id="MF_04125"/>
    </source>
</evidence>
<gene>
    <name evidence="16" type="primary">VP4</name>
    <name evidence="16" type="ORF">CM18_48174gpVP4</name>
</gene>
<evidence type="ECO:0000256" key="12">
    <source>
        <dbReference type="ARBA" id="ARBA00023184"/>
    </source>
</evidence>
<dbReference type="GO" id="GO:0039665">
    <property type="term" value="P:permeabilization of host organelle membrane involved in viral entry into host cell"/>
    <property type="evidence" value="ECO:0007669"/>
    <property type="project" value="UniProtKB-UniRule"/>
</dbReference>
<comment type="PTM">
    <text evidence="14">Outer capsid protein VP4: Proteolytic cleavage by trypsin results in activation of VP4 functions and greatly increases infectivity. The penetration into the host cell is dependent on trypsin treatment of VP4. It produces two peptides, VP5* and VP8* that remain associated with the virion. Cleavage of VP4 by trypsin probably occurs in vivo in the lumen of the intestine prior to infection of enterocytes. Trypsin seems to be incorporated into the three-layered viral particles but remains inactive as long as the viral outer capsid is intact and would only be activated upon the solubilization of the latter.</text>
</comment>
<sequence length="749" mass="85417">MLSYLRREWQSYGEIATNVKEEEDTTNDKGRENRIERPVKTENRYCYKSPQKIDKYESDLQGFSLGTQDEHINPMTLQIYDGVLTNGHTFINTDPPCATIFELNIKTENGAMVDNKPLTDFRCFVTSITKDESGVCDITYYCQSDLDDAQKRILLRGFSSKGCSGLNDIKIISMLRVVDEVLGSEFHTKTQASLYTWDSECVENHSGKVRVGERKVGNSRIIIYEQEDGFWKILTETIWIDLRAVFKPYGIMGGAFKNWLVDSGFDKYEHQYSYEREGKTVSATTITYPKPTGKAGVNQPWRPATDYNGQYACLQPGDTFSVWYFEDQWQIRNAIYAKNFQSDTMAEGTLENKGPLIFKMNYIPSLANIKNKPGKVQYRYINGGFAQVDANSYTGMALIFNFECVGKRFYTEDYKTKIDNSITPYICFIGKNYTPDGYFYEKGCCSGFAAGYDTETISHKMTISYTVMRPSDPDFVTGGDAYGQSITSNLEVSIRDLQDQINSIRAELNISQVTSAVFSAITSLGDLPNLFSNITQIYSKLKDALSKLKTRKSKPKPIKATMIVDRNTLDVPNVSILNKMPEELEVGIIYNSIRKTEKHDIPKFALSTELELPYIQTTSTLTPKFTKYLEERGLLTIDDIAVQFDPLDATFSTLRKKNAEIMKYKIDPEIAHEVLSQMSNSATRSLFSLNVRKQISMHNEFSTPTYEQLINRILNDKEILDVLGKLNPHSVGNMFQEFVNRMQDMLSYY</sequence>
<dbReference type="GO" id="GO:0039624">
    <property type="term" value="C:viral outer capsid"/>
    <property type="evidence" value="ECO:0007669"/>
    <property type="project" value="UniProtKB-UniRule"/>
</dbReference>